<sequence>MLRLEHVGLAVRDADAARATYAAVVDALSYKSETVAEQGVTTHFMAVENTKLELLEALGEDSPVHRFLERQGEGVHHLAFEVPDIDDAFERMTEAGFTPLSDTPLNGADGKRIFFLHPKSTHGVLIECCSGQPVMPDPAYADTPAGAVAYYTWGNPNRPTLLLLHGAAGSTETETHRLVRYLEPCLHVVALDFIGHGASANASPSQPLTPELFAQNAQAVLDDVGVSQAHVFGFSMGGNMALQLAHDAPDRVARVMAHGAHIDWTTATVDAMTRRLDRADAQTDRMDALHGDWEALAEALRIFIEQLPGAALRLRRQMQTVRQPVLVSMADADDLFPLQAALTLHNALPNSRLAILPGDHHALQHQRIAPLANQMRAFLAPSEHAD</sequence>
<dbReference type="InterPro" id="IPR017515">
    <property type="entry name" value="MeMalonyl-CoA_epimerase"/>
</dbReference>
<dbReference type="SUPFAM" id="SSF54593">
    <property type="entry name" value="Glyoxalase/Bleomycin resistance protein/Dihydroxybiphenyl dioxygenase"/>
    <property type="match status" value="1"/>
</dbReference>
<dbReference type="GO" id="GO:0046872">
    <property type="term" value="F:metal ion binding"/>
    <property type="evidence" value="ECO:0007669"/>
    <property type="project" value="UniProtKB-KW"/>
</dbReference>
<evidence type="ECO:0000256" key="1">
    <source>
        <dbReference type="ARBA" id="ARBA00009308"/>
    </source>
</evidence>
<gene>
    <name evidence="4" type="primary">mce</name>
    <name evidence="4" type="ORF">CRI93_01070</name>
</gene>
<dbReference type="InterPro" id="IPR000073">
    <property type="entry name" value="AB_hydrolase_1"/>
</dbReference>
<keyword evidence="5" id="KW-1185">Reference proteome</keyword>
<evidence type="ECO:0000313" key="4">
    <source>
        <dbReference type="EMBL" id="PEN09350.1"/>
    </source>
</evidence>
<dbReference type="PROSITE" id="PS51819">
    <property type="entry name" value="VOC"/>
    <property type="match status" value="1"/>
</dbReference>
<dbReference type="InterPro" id="IPR051785">
    <property type="entry name" value="MMCE/EMCE_epimerase"/>
</dbReference>
<proteinExistence type="inferred from homology"/>
<keyword evidence="2" id="KW-0479">Metal-binding</keyword>
<dbReference type="CDD" id="cd07249">
    <property type="entry name" value="MMCE"/>
    <property type="match status" value="1"/>
</dbReference>
<dbReference type="Gene3D" id="3.40.50.1820">
    <property type="entry name" value="alpha/beta hydrolase"/>
    <property type="match status" value="1"/>
</dbReference>
<dbReference type="EMBL" id="PDEP01000001">
    <property type="protein sequence ID" value="PEN09350.1"/>
    <property type="molecule type" value="Genomic_DNA"/>
</dbReference>
<dbReference type="Gene3D" id="3.10.180.10">
    <property type="entry name" value="2,3-Dihydroxybiphenyl 1,2-Dioxygenase, domain 1"/>
    <property type="match status" value="1"/>
</dbReference>
<dbReference type="OrthoDB" id="9788468at2"/>
<reference evidence="4 5" key="1">
    <citation type="submission" date="2017-10" db="EMBL/GenBank/DDBJ databases">
        <title>Draft genome of Longimonas halophila.</title>
        <authorList>
            <person name="Goh K.M."/>
            <person name="Shamsir M.S."/>
            <person name="Lim S.W."/>
        </authorList>
    </citation>
    <scope>NUCLEOTIDE SEQUENCE [LARGE SCALE GENOMIC DNA]</scope>
    <source>
        <strain evidence="4 5">KCTC 42399</strain>
    </source>
</reference>
<dbReference type="Pfam" id="PF13669">
    <property type="entry name" value="Glyoxalase_4"/>
    <property type="match status" value="1"/>
</dbReference>
<dbReference type="SUPFAM" id="SSF53474">
    <property type="entry name" value="alpha/beta-Hydrolases"/>
    <property type="match status" value="1"/>
</dbReference>
<comment type="similarity">
    <text evidence="1">Belongs to the methylmalonyl-CoA epimerase family.</text>
</comment>
<dbReference type="AlphaFoldDB" id="A0A2H3P1A0"/>
<name>A0A2H3P1A0_9BACT</name>
<accession>A0A2H3P1A0</accession>
<dbReference type="InterPro" id="IPR029068">
    <property type="entry name" value="Glyas_Bleomycin-R_OHBP_Dase"/>
</dbReference>
<dbReference type="PANTHER" id="PTHR43048">
    <property type="entry name" value="METHYLMALONYL-COA EPIMERASE"/>
    <property type="match status" value="1"/>
</dbReference>
<evidence type="ECO:0000313" key="5">
    <source>
        <dbReference type="Proteomes" id="UP000221024"/>
    </source>
</evidence>
<dbReference type="RefSeq" id="WP_098060749.1">
    <property type="nucleotide sequence ID" value="NZ_PDEP01000001.1"/>
</dbReference>
<comment type="caution">
    <text evidence="4">The sequence shown here is derived from an EMBL/GenBank/DDBJ whole genome shotgun (WGS) entry which is preliminary data.</text>
</comment>
<dbReference type="PANTHER" id="PTHR43048:SF3">
    <property type="entry name" value="METHYLMALONYL-COA EPIMERASE, MITOCHONDRIAL"/>
    <property type="match status" value="1"/>
</dbReference>
<feature type="domain" description="VOC" evidence="3">
    <location>
        <begin position="3"/>
        <end position="131"/>
    </location>
</feature>
<dbReference type="GO" id="GO:0004493">
    <property type="term" value="F:methylmalonyl-CoA epimerase activity"/>
    <property type="evidence" value="ECO:0007669"/>
    <property type="project" value="TreeGrafter"/>
</dbReference>
<evidence type="ECO:0000259" key="3">
    <source>
        <dbReference type="PROSITE" id="PS51819"/>
    </source>
</evidence>
<protein>
    <submittedName>
        <fullName evidence="4">Methylmalonyl-CoA epimerase</fullName>
    </submittedName>
</protein>
<dbReference type="Proteomes" id="UP000221024">
    <property type="component" value="Unassembled WGS sequence"/>
</dbReference>
<evidence type="ECO:0000256" key="2">
    <source>
        <dbReference type="ARBA" id="ARBA00022723"/>
    </source>
</evidence>
<dbReference type="GO" id="GO:0046491">
    <property type="term" value="P:L-methylmalonyl-CoA metabolic process"/>
    <property type="evidence" value="ECO:0007669"/>
    <property type="project" value="TreeGrafter"/>
</dbReference>
<dbReference type="InterPro" id="IPR037523">
    <property type="entry name" value="VOC_core"/>
</dbReference>
<organism evidence="4 5">
    <name type="scientific">Longimonas halophila</name>
    <dbReference type="NCBI Taxonomy" id="1469170"/>
    <lineage>
        <taxon>Bacteria</taxon>
        <taxon>Pseudomonadati</taxon>
        <taxon>Rhodothermota</taxon>
        <taxon>Rhodothermia</taxon>
        <taxon>Rhodothermales</taxon>
        <taxon>Salisaetaceae</taxon>
        <taxon>Longimonas</taxon>
    </lineage>
</organism>
<dbReference type="NCBIfam" id="TIGR03081">
    <property type="entry name" value="metmalonyl_epim"/>
    <property type="match status" value="1"/>
</dbReference>
<dbReference type="InterPro" id="IPR029058">
    <property type="entry name" value="AB_hydrolase_fold"/>
</dbReference>
<dbReference type="Pfam" id="PF00561">
    <property type="entry name" value="Abhydrolase_1"/>
    <property type="match status" value="1"/>
</dbReference>